<sequence length="119" mass="13178">MSSFHRPNPSFLSWSWNSGHTSQNTSTDPTPVSSMASSLYASQRSSSTSLGLLDEAWEEQFQDDNPNPFVDLGELHEAVRALYNDVQSRSSHFVVENGEFTSPEGTLRAPPVSRDETVD</sequence>
<evidence type="ECO:0000256" key="1">
    <source>
        <dbReference type="SAM" id="MobiDB-lite"/>
    </source>
</evidence>
<gene>
    <name evidence="2" type="ORF">IL334_006167</name>
</gene>
<reference evidence="2 3" key="1">
    <citation type="submission" date="2024-01" db="EMBL/GenBank/DDBJ databases">
        <title>Comparative genomics of Cryptococcus and Kwoniella reveals pathogenesis evolution and contrasting modes of karyotype evolution via chromosome fusion or intercentromeric recombination.</title>
        <authorList>
            <person name="Coelho M.A."/>
            <person name="David-Palma M."/>
            <person name="Shea T."/>
            <person name="Bowers K."/>
            <person name="McGinley-Smith S."/>
            <person name="Mohammad A.W."/>
            <person name="Gnirke A."/>
            <person name="Yurkov A.M."/>
            <person name="Nowrousian M."/>
            <person name="Sun S."/>
            <person name="Cuomo C.A."/>
            <person name="Heitman J."/>
        </authorList>
    </citation>
    <scope>NUCLEOTIDE SEQUENCE [LARGE SCALE GENOMIC DNA]</scope>
    <source>
        <strain evidence="2">CBS 11374</strain>
    </source>
</reference>
<organism evidence="2 3">
    <name type="scientific">Kwoniella shivajii</name>
    <dbReference type="NCBI Taxonomy" id="564305"/>
    <lineage>
        <taxon>Eukaryota</taxon>
        <taxon>Fungi</taxon>
        <taxon>Dikarya</taxon>
        <taxon>Basidiomycota</taxon>
        <taxon>Agaricomycotina</taxon>
        <taxon>Tremellomycetes</taxon>
        <taxon>Tremellales</taxon>
        <taxon>Cryptococcaceae</taxon>
        <taxon>Kwoniella</taxon>
    </lineage>
</organism>
<keyword evidence="3" id="KW-1185">Reference proteome</keyword>
<feature type="region of interest" description="Disordered" evidence="1">
    <location>
        <begin position="1"/>
        <end position="40"/>
    </location>
</feature>
<feature type="region of interest" description="Disordered" evidence="1">
    <location>
        <begin position="100"/>
        <end position="119"/>
    </location>
</feature>
<dbReference type="RefSeq" id="XP_062793922.1">
    <property type="nucleotide sequence ID" value="XM_062937871.1"/>
</dbReference>
<dbReference type="EMBL" id="CP141888">
    <property type="protein sequence ID" value="WRT69183.1"/>
    <property type="molecule type" value="Genomic_DNA"/>
</dbReference>
<evidence type="ECO:0000313" key="2">
    <source>
        <dbReference type="EMBL" id="WRT69183.1"/>
    </source>
</evidence>
<name>A0ABZ1D5I2_9TREE</name>
<accession>A0ABZ1D5I2</accession>
<evidence type="ECO:0000313" key="3">
    <source>
        <dbReference type="Proteomes" id="UP001329825"/>
    </source>
</evidence>
<feature type="compositionally biased region" description="Polar residues" evidence="1">
    <location>
        <begin position="1"/>
        <end position="32"/>
    </location>
</feature>
<proteinExistence type="predicted"/>
<dbReference type="GeneID" id="87958297"/>
<protein>
    <submittedName>
        <fullName evidence="2">Uncharacterized protein</fullName>
    </submittedName>
</protein>
<dbReference type="Proteomes" id="UP001329825">
    <property type="component" value="Chromosome 8"/>
</dbReference>